<evidence type="ECO:0000313" key="1">
    <source>
        <dbReference type="EMBL" id="KAJ2987917.1"/>
    </source>
</evidence>
<sequence>MRAIPIVFSLAAVASASKALHYTVPSSFKALASNCTLPADFVVTNFTTYTDKNDDSLNTVCFDFSDTDTNVHTTCQRNSTSIPSGPSKNKYECDNASVAFIYQTTGIAGLTLTEQACPGGGGPKFEASGLTTPELDCTDTSTGTLCHARQKSFRGDFDSFEPIPPKAPQSTPSVLRPATVILFEMLSIVIHLLHLFAVGAATHAFASPIFDQRLSSKGENASAPGGISVSLFASLERFSRLVDITYCVGTTGIWQPFSCISRCKDFPSLELVTTWNTGVLLSDSCGYVAIDHGTSPLVAESFSAAHEEQQSGEKASGAIIVAFRGTYSITNAIIDLSTVPQKYVPYPPADGGDGLQPREPEHVCTNCTVHMGFLLSWQIARDTVLPELKRLHEHYPNYAIHVIGHSLGGAVGALAALEMKAILGWEHVNVTTFGEPRIGNAGFAEYLDAVFGLQHEESDPEQRAYRRITHVDDPVPLLPLSEWGYKPHSGEFFISKPELSPKPSDIRPCAGDYDPNCIAGSDGEETDGIGKAASEKLDADALPHWKWHLPARFKLWELLFAHRDYFWRLGLCIPGGDPIDWGRDKYPALTTNDEL</sequence>
<organism evidence="1 2">
    <name type="scientific">Xylaria curta</name>
    <dbReference type="NCBI Taxonomy" id="42375"/>
    <lineage>
        <taxon>Eukaryota</taxon>
        <taxon>Fungi</taxon>
        <taxon>Dikarya</taxon>
        <taxon>Ascomycota</taxon>
        <taxon>Pezizomycotina</taxon>
        <taxon>Sordariomycetes</taxon>
        <taxon>Xylariomycetidae</taxon>
        <taxon>Xylariales</taxon>
        <taxon>Xylariaceae</taxon>
        <taxon>Xylaria</taxon>
    </lineage>
</organism>
<protein>
    <submittedName>
        <fullName evidence="1">Uncharacterized protein</fullName>
    </submittedName>
</protein>
<evidence type="ECO:0000313" key="2">
    <source>
        <dbReference type="Proteomes" id="UP001143856"/>
    </source>
</evidence>
<dbReference type="EMBL" id="JAPDGR010000722">
    <property type="protein sequence ID" value="KAJ2987917.1"/>
    <property type="molecule type" value="Genomic_DNA"/>
</dbReference>
<keyword evidence="2" id="KW-1185">Reference proteome</keyword>
<proteinExistence type="predicted"/>
<dbReference type="Proteomes" id="UP001143856">
    <property type="component" value="Unassembled WGS sequence"/>
</dbReference>
<reference evidence="1" key="1">
    <citation type="submission" date="2022-10" db="EMBL/GenBank/DDBJ databases">
        <title>Genome Sequence of Xylaria curta.</title>
        <authorList>
            <person name="Buettner E."/>
        </authorList>
    </citation>
    <scope>NUCLEOTIDE SEQUENCE</scope>
    <source>
        <strain evidence="1">Babe10</strain>
    </source>
</reference>
<gene>
    <name evidence="1" type="ORF">NUW58_g4244</name>
</gene>
<comment type="caution">
    <text evidence="1">The sequence shown here is derived from an EMBL/GenBank/DDBJ whole genome shotgun (WGS) entry which is preliminary data.</text>
</comment>
<name>A0ACC1P785_9PEZI</name>
<accession>A0ACC1P785</accession>